<sequence length="246" mass="26084">MTDEPAPIPGLTADEVLAGEFVLGLLTGERLLLARGRLAREPDFADAVAHWEDHFAPLLERWDAVEPPASLWQRIEAGMSDDDAQGAVTDIVALDAMRTSIMRWRIVAAGLGAVAVVSLLVAISPPVRTTEPAPDPLLAASIPIADTPLRLALTWVPERQQLTVSSTGLVPDGVHDHELWLVDRAGDLHSLGVIVPGEEARFSVSPDLAGDFRDGAQLVLTREPLGGKPADADAGPVVAEGEFTAI</sequence>
<dbReference type="AlphaFoldDB" id="A0A418NUV4"/>
<dbReference type="InterPro" id="IPR051474">
    <property type="entry name" value="Anti-sigma-K/W_factor"/>
</dbReference>
<dbReference type="Proteomes" id="UP000286576">
    <property type="component" value="Unassembled WGS sequence"/>
</dbReference>
<dbReference type="GO" id="GO:0005886">
    <property type="term" value="C:plasma membrane"/>
    <property type="evidence" value="ECO:0007669"/>
    <property type="project" value="InterPro"/>
</dbReference>
<dbReference type="PANTHER" id="PTHR37461">
    <property type="entry name" value="ANTI-SIGMA-K FACTOR RSKA"/>
    <property type="match status" value="1"/>
</dbReference>
<name>A0A418NUV4_9SPHN</name>
<evidence type="ECO:0000313" key="3">
    <source>
        <dbReference type="Proteomes" id="UP000286576"/>
    </source>
</evidence>
<dbReference type="PANTHER" id="PTHR37461:SF1">
    <property type="entry name" value="ANTI-SIGMA-K FACTOR RSKA"/>
    <property type="match status" value="1"/>
</dbReference>
<comment type="caution">
    <text evidence="2">The sequence shown here is derived from an EMBL/GenBank/DDBJ whole genome shotgun (WGS) entry which is preliminary data.</text>
</comment>
<dbReference type="GO" id="GO:0006417">
    <property type="term" value="P:regulation of translation"/>
    <property type="evidence" value="ECO:0007669"/>
    <property type="project" value="TreeGrafter"/>
</dbReference>
<dbReference type="GO" id="GO:0016989">
    <property type="term" value="F:sigma factor antagonist activity"/>
    <property type="evidence" value="ECO:0007669"/>
    <property type="project" value="TreeGrafter"/>
</dbReference>
<dbReference type="Pfam" id="PF10099">
    <property type="entry name" value="RskA_C"/>
    <property type="match status" value="1"/>
</dbReference>
<accession>A0A418NUV4</accession>
<gene>
    <name evidence="2" type="ORF">D2V07_06415</name>
</gene>
<evidence type="ECO:0000313" key="2">
    <source>
        <dbReference type="EMBL" id="RIV87942.1"/>
    </source>
</evidence>
<evidence type="ECO:0000259" key="1">
    <source>
        <dbReference type="Pfam" id="PF10099"/>
    </source>
</evidence>
<dbReference type="RefSeq" id="WP_119585851.1">
    <property type="nucleotide sequence ID" value="NZ_CAWODQ010000012.1"/>
</dbReference>
<reference evidence="2 3" key="1">
    <citation type="submission" date="2018-08" db="EMBL/GenBank/DDBJ databases">
        <title>Erythrobacter zhengii sp.nov., a bacterium isolated from deep-sea sediment.</title>
        <authorList>
            <person name="Fang C."/>
            <person name="Wu Y.-H."/>
            <person name="Sun C."/>
            <person name="Wang H."/>
            <person name="Cheng H."/>
            <person name="Meng F.-X."/>
            <person name="Wang C.-S."/>
            <person name="Xu X.-W."/>
        </authorList>
    </citation>
    <scope>NUCLEOTIDE SEQUENCE [LARGE SCALE GENOMIC DNA]</scope>
    <source>
        <strain evidence="2 3">V18</strain>
    </source>
</reference>
<dbReference type="OrthoDB" id="9816387at2"/>
<dbReference type="InterPro" id="IPR018764">
    <property type="entry name" value="RskA_C"/>
</dbReference>
<proteinExistence type="predicted"/>
<keyword evidence="3" id="KW-1185">Reference proteome</keyword>
<dbReference type="EMBL" id="QXFL01000002">
    <property type="protein sequence ID" value="RIV87942.1"/>
    <property type="molecule type" value="Genomic_DNA"/>
</dbReference>
<feature type="domain" description="Anti-sigma K factor RskA C-terminal" evidence="1">
    <location>
        <begin position="113"/>
        <end position="236"/>
    </location>
</feature>
<organism evidence="2 3">
    <name type="scientific">Aurantiacibacter zhengii</name>
    <dbReference type="NCBI Taxonomy" id="2307003"/>
    <lineage>
        <taxon>Bacteria</taxon>
        <taxon>Pseudomonadati</taxon>
        <taxon>Pseudomonadota</taxon>
        <taxon>Alphaproteobacteria</taxon>
        <taxon>Sphingomonadales</taxon>
        <taxon>Erythrobacteraceae</taxon>
        <taxon>Aurantiacibacter</taxon>
    </lineage>
</organism>
<protein>
    <recommendedName>
        <fullName evidence="1">Anti-sigma K factor RskA C-terminal domain-containing protein</fullName>
    </recommendedName>
</protein>